<evidence type="ECO:0000313" key="1">
    <source>
        <dbReference type="EMBL" id="GIE24460.1"/>
    </source>
</evidence>
<gene>
    <name evidence="1" type="ORF">Ahu01nite_075620</name>
</gene>
<keyword evidence="2" id="KW-1185">Reference proteome</keyword>
<name>A0ABQ4A0T2_9ACTN</name>
<dbReference type="EMBL" id="BOMN01000110">
    <property type="protein sequence ID" value="GIE24460.1"/>
    <property type="molecule type" value="Genomic_DNA"/>
</dbReference>
<comment type="caution">
    <text evidence="1">The sequence shown here is derived from an EMBL/GenBank/DDBJ whole genome shotgun (WGS) entry which is preliminary data.</text>
</comment>
<dbReference type="Proteomes" id="UP000603200">
    <property type="component" value="Unassembled WGS sequence"/>
</dbReference>
<organism evidence="1 2">
    <name type="scientific">Winogradskya humida</name>
    <dbReference type="NCBI Taxonomy" id="113566"/>
    <lineage>
        <taxon>Bacteria</taxon>
        <taxon>Bacillati</taxon>
        <taxon>Actinomycetota</taxon>
        <taxon>Actinomycetes</taxon>
        <taxon>Micromonosporales</taxon>
        <taxon>Micromonosporaceae</taxon>
        <taxon>Winogradskya</taxon>
    </lineage>
</organism>
<accession>A0ABQ4A0T2</accession>
<evidence type="ECO:0000313" key="2">
    <source>
        <dbReference type="Proteomes" id="UP000603200"/>
    </source>
</evidence>
<sequence>MVTDAQDQMAHLCVLLPVLARAARTPEQSTRLAGMVDDARGGRDVTDELVKLCRVLGVPYAGPVRNWPWSTSAGHTRAEVFGCPGGTCTRVWVRQPGVPVPRCAVENEPLRLLEP</sequence>
<reference evidence="1 2" key="1">
    <citation type="submission" date="2021-01" db="EMBL/GenBank/DDBJ databases">
        <title>Whole genome shotgun sequence of Actinoplanes humidus NBRC 14915.</title>
        <authorList>
            <person name="Komaki H."/>
            <person name="Tamura T."/>
        </authorList>
    </citation>
    <scope>NUCLEOTIDE SEQUENCE [LARGE SCALE GENOMIC DNA]</scope>
    <source>
        <strain evidence="1 2">NBRC 14915</strain>
    </source>
</reference>
<proteinExistence type="predicted"/>
<protein>
    <submittedName>
        <fullName evidence="1">Uncharacterized protein</fullName>
    </submittedName>
</protein>